<evidence type="ECO:0000256" key="2">
    <source>
        <dbReference type="ARBA" id="ARBA00022679"/>
    </source>
</evidence>
<gene>
    <name evidence="4" type="ORF">CLV78_101187</name>
</gene>
<comment type="caution">
    <text evidence="4">The sequence shown here is derived from an EMBL/GenBank/DDBJ whole genome shotgun (WGS) entry which is preliminary data.</text>
</comment>
<feature type="domain" description="GST N-terminal" evidence="3">
    <location>
        <begin position="1"/>
        <end position="82"/>
    </location>
</feature>
<dbReference type="Gene3D" id="1.20.1050.10">
    <property type="match status" value="1"/>
</dbReference>
<evidence type="ECO:0000259" key="3">
    <source>
        <dbReference type="PROSITE" id="PS50404"/>
    </source>
</evidence>
<proteinExistence type="inferred from homology"/>
<dbReference type="InterPro" id="IPR040079">
    <property type="entry name" value="Glutathione_S-Trfase"/>
</dbReference>
<evidence type="ECO:0000313" key="4">
    <source>
        <dbReference type="EMBL" id="PRY26094.1"/>
    </source>
</evidence>
<accession>A0A2T0RY32</accession>
<reference evidence="4 5" key="1">
    <citation type="submission" date="2018-03" db="EMBL/GenBank/DDBJ databases">
        <title>Genomic Encyclopedia of Archaeal and Bacterial Type Strains, Phase II (KMG-II): from individual species to whole genera.</title>
        <authorList>
            <person name="Goeker M."/>
        </authorList>
    </citation>
    <scope>NUCLEOTIDE SEQUENCE [LARGE SCALE GENOMIC DNA]</scope>
    <source>
        <strain evidence="4 5">DSM 29328</strain>
    </source>
</reference>
<comment type="similarity">
    <text evidence="1">Belongs to the GST superfamily.</text>
</comment>
<dbReference type="SFLD" id="SFLDS00019">
    <property type="entry name" value="Glutathione_Transferase_(cytos"/>
    <property type="match status" value="1"/>
</dbReference>
<dbReference type="InterPro" id="IPR004045">
    <property type="entry name" value="Glutathione_S-Trfase_N"/>
</dbReference>
<keyword evidence="5" id="KW-1185">Reference proteome</keyword>
<dbReference type="InterPro" id="IPR036282">
    <property type="entry name" value="Glutathione-S-Trfase_C_sf"/>
</dbReference>
<dbReference type="Proteomes" id="UP000239480">
    <property type="component" value="Unassembled WGS sequence"/>
</dbReference>
<dbReference type="RefSeq" id="WP_106202901.1">
    <property type="nucleotide sequence ID" value="NZ_PVTD01000001.1"/>
</dbReference>
<sequence length="212" mass="23623">MGMVVHGRASSSNVQAVMWGLAELGLSADRRDVGGRFGGNDTAEYLAMHPMGLVPVLQHGDVTMFESAAILRYLVEHHDPEGRLATTPRGQSWAEWAKATLCGAFTLPIFWAFYRTPEDQRDMSAVHDALRRFEDLAGIAMAERGGGPFMAGARLSLPDIWVGHVLYRYFTLDLPRQPPGSLERYYAALVELPGYREHVMVDYSELKGRHAF</sequence>
<dbReference type="FunFam" id="3.40.30.10:FF:000039">
    <property type="entry name" value="Glutathione S-transferase domain"/>
    <property type="match status" value="1"/>
</dbReference>
<dbReference type="InterPro" id="IPR036249">
    <property type="entry name" value="Thioredoxin-like_sf"/>
</dbReference>
<dbReference type="CDD" id="cd03047">
    <property type="entry name" value="GST_N_2"/>
    <property type="match status" value="1"/>
</dbReference>
<dbReference type="Gene3D" id="3.40.30.10">
    <property type="entry name" value="Glutaredoxin"/>
    <property type="match status" value="1"/>
</dbReference>
<dbReference type="GO" id="GO:0016740">
    <property type="term" value="F:transferase activity"/>
    <property type="evidence" value="ECO:0007669"/>
    <property type="project" value="UniProtKB-KW"/>
</dbReference>
<name>A0A2T0RY32_9RHOB</name>
<dbReference type="AlphaFoldDB" id="A0A2T0RY32"/>
<keyword evidence="2 4" id="KW-0808">Transferase</keyword>
<dbReference type="OrthoDB" id="9810080at2"/>
<evidence type="ECO:0000256" key="1">
    <source>
        <dbReference type="ARBA" id="ARBA00007409"/>
    </source>
</evidence>
<dbReference type="SUPFAM" id="SSF47616">
    <property type="entry name" value="GST C-terminal domain-like"/>
    <property type="match status" value="1"/>
</dbReference>
<dbReference type="Pfam" id="PF02798">
    <property type="entry name" value="GST_N"/>
    <property type="match status" value="1"/>
</dbReference>
<organism evidence="4 5">
    <name type="scientific">Aliiruegeria haliotis</name>
    <dbReference type="NCBI Taxonomy" id="1280846"/>
    <lineage>
        <taxon>Bacteria</taxon>
        <taxon>Pseudomonadati</taxon>
        <taxon>Pseudomonadota</taxon>
        <taxon>Alphaproteobacteria</taxon>
        <taxon>Rhodobacterales</taxon>
        <taxon>Roseobacteraceae</taxon>
        <taxon>Aliiruegeria</taxon>
    </lineage>
</organism>
<dbReference type="PANTHER" id="PTHR44051">
    <property type="entry name" value="GLUTATHIONE S-TRANSFERASE-RELATED"/>
    <property type="match status" value="1"/>
</dbReference>
<evidence type="ECO:0000313" key="5">
    <source>
        <dbReference type="Proteomes" id="UP000239480"/>
    </source>
</evidence>
<dbReference type="SUPFAM" id="SSF52833">
    <property type="entry name" value="Thioredoxin-like"/>
    <property type="match status" value="1"/>
</dbReference>
<dbReference type="PANTHER" id="PTHR44051:SF19">
    <property type="entry name" value="DISULFIDE-BOND OXIDOREDUCTASE YFCG"/>
    <property type="match status" value="1"/>
</dbReference>
<protein>
    <submittedName>
        <fullName evidence="4">Glutathione S-transferase</fullName>
    </submittedName>
</protein>
<dbReference type="SFLD" id="SFLDG00358">
    <property type="entry name" value="Main_(cytGST)"/>
    <property type="match status" value="1"/>
</dbReference>
<dbReference type="PROSITE" id="PS50404">
    <property type="entry name" value="GST_NTER"/>
    <property type="match status" value="1"/>
</dbReference>
<dbReference type="EMBL" id="PVTD01000001">
    <property type="protein sequence ID" value="PRY26094.1"/>
    <property type="molecule type" value="Genomic_DNA"/>
</dbReference>